<organism evidence="1">
    <name type="scientific">marine sediment metagenome</name>
    <dbReference type="NCBI Taxonomy" id="412755"/>
    <lineage>
        <taxon>unclassified sequences</taxon>
        <taxon>metagenomes</taxon>
        <taxon>ecological metagenomes</taxon>
    </lineage>
</organism>
<gene>
    <name evidence="1" type="ORF">LCGC14_1013830</name>
</gene>
<protein>
    <submittedName>
        <fullName evidence="1">Uncharacterized protein</fullName>
    </submittedName>
</protein>
<name>A0A0F9QHT2_9ZZZZ</name>
<reference evidence="1" key="1">
    <citation type="journal article" date="2015" name="Nature">
        <title>Complex archaea that bridge the gap between prokaryotes and eukaryotes.</title>
        <authorList>
            <person name="Spang A."/>
            <person name="Saw J.H."/>
            <person name="Jorgensen S.L."/>
            <person name="Zaremba-Niedzwiedzka K."/>
            <person name="Martijn J."/>
            <person name="Lind A.E."/>
            <person name="van Eijk R."/>
            <person name="Schleper C."/>
            <person name="Guy L."/>
            <person name="Ettema T.J."/>
        </authorList>
    </citation>
    <scope>NUCLEOTIDE SEQUENCE</scope>
</reference>
<proteinExistence type="predicted"/>
<accession>A0A0F9QHT2</accession>
<feature type="non-terminal residue" evidence="1">
    <location>
        <position position="340"/>
    </location>
</feature>
<evidence type="ECO:0000313" key="1">
    <source>
        <dbReference type="EMBL" id="KKN12706.1"/>
    </source>
</evidence>
<sequence length="340" mass="35858">MTVSSTTIKTAPFAADGATVTFAFSWKVWKTSEVKVILRLVSDGSETVLTEGTAAGNYSVTLSSDLPSAGSITTVTTYSNLYEIVIKADFPYTQEVDYGFGDRFPSVSHEEALDRGVRLSQQFTEQFGRALLFPESTILEDVELPEISSSLVGFFLGVNNTGSGIEWGEPTDLGNLTAHNTATAPHVDWYASNSASGPVVIATDNQVTALNSATAVLTPGGLATAFPFVDGDILEISWGPSNYTRDASIAEANDASDIAAHLKGIDTRLAAVGIAKANTATTTSFVSTTNTYFTDLWTPATFTPTTIGNFVEAIAYIQAHVTQAGGATLIQGSFALVDTT</sequence>
<comment type="caution">
    <text evidence="1">The sequence shown here is derived from an EMBL/GenBank/DDBJ whole genome shotgun (WGS) entry which is preliminary data.</text>
</comment>
<dbReference type="EMBL" id="LAZR01004002">
    <property type="protein sequence ID" value="KKN12706.1"/>
    <property type="molecule type" value="Genomic_DNA"/>
</dbReference>
<dbReference type="AlphaFoldDB" id="A0A0F9QHT2"/>